<dbReference type="AlphaFoldDB" id="A0A7D8AFE3"/>
<sequence length="72" mass="7750">MSNIHEEPDEMPTTEELEEPSTEKEPGEEPRVESPDEPEPDHEAVGIVVVGGPQSDTADAAHSQSGEEDQPS</sequence>
<evidence type="ECO:0000313" key="2">
    <source>
        <dbReference type="EMBL" id="QMU98284.1"/>
    </source>
</evidence>
<gene>
    <name evidence="2" type="ORF">FVO59_14650</name>
</gene>
<protein>
    <submittedName>
        <fullName evidence="2">Uncharacterized protein</fullName>
    </submittedName>
</protein>
<feature type="compositionally biased region" description="Acidic residues" evidence="1">
    <location>
        <begin position="7"/>
        <end position="20"/>
    </location>
</feature>
<dbReference type="Proteomes" id="UP000515708">
    <property type="component" value="Chromosome"/>
</dbReference>
<proteinExistence type="predicted"/>
<organism evidence="2 3">
    <name type="scientific">Microbacterium esteraromaticum</name>
    <dbReference type="NCBI Taxonomy" id="57043"/>
    <lineage>
        <taxon>Bacteria</taxon>
        <taxon>Bacillati</taxon>
        <taxon>Actinomycetota</taxon>
        <taxon>Actinomycetes</taxon>
        <taxon>Micrococcales</taxon>
        <taxon>Microbacteriaceae</taxon>
        <taxon>Microbacterium</taxon>
    </lineage>
</organism>
<name>A0A7D8AFE3_9MICO</name>
<dbReference type="RefSeq" id="WP_182253302.1">
    <property type="nucleotide sequence ID" value="NZ_CP043732.1"/>
</dbReference>
<dbReference type="EMBL" id="CP043732">
    <property type="protein sequence ID" value="QMU98284.1"/>
    <property type="molecule type" value="Genomic_DNA"/>
</dbReference>
<feature type="compositionally biased region" description="Basic and acidic residues" evidence="1">
    <location>
        <begin position="21"/>
        <end position="34"/>
    </location>
</feature>
<reference evidence="2 3" key="1">
    <citation type="journal article" date="2020" name="Front. Microbiol.">
        <title>Design of Bacterial Strain-Specific qPCR Assays Using NGS Data and Publicly Available Resources and Its Application to Track Biocontrol Strains.</title>
        <authorList>
            <person name="Hernandez I."/>
            <person name="Sant C."/>
            <person name="Martinez R."/>
            <person name="Fernandez C."/>
        </authorList>
    </citation>
    <scope>NUCLEOTIDE SEQUENCE [LARGE SCALE GENOMIC DNA]</scope>
    <source>
        <strain evidence="2 3">B24</strain>
    </source>
</reference>
<accession>A0A7D8AFE3</accession>
<evidence type="ECO:0000256" key="1">
    <source>
        <dbReference type="SAM" id="MobiDB-lite"/>
    </source>
</evidence>
<feature type="region of interest" description="Disordered" evidence="1">
    <location>
        <begin position="1"/>
        <end position="72"/>
    </location>
</feature>
<evidence type="ECO:0000313" key="3">
    <source>
        <dbReference type="Proteomes" id="UP000515708"/>
    </source>
</evidence>